<keyword evidence="2" id="KW-1185">Reference proteome</keyword>
<reference evidence="1 2" key="1">
    <citation type="submission" date="2019-03" db="EMBL/GenBank/DDBJ databases">
        <title>The genome sequence of Nitrosococcus wardiae strain D1FHST reveals the archetypal metabolic capacity of ammonia-oxidizing Gammaproteobacteria.</title>
        <authorList>
            <person name="Wang L."/>
            <person name="Lim C.K."/>
            <person name="Hanson T.E."/>
            <person name="Dang H."/>
            <person name="Klotz M.G."/>
        </authorList>
    </citation>
    <scope>NUCLEOTIDE SEQUENCE [LARGE SCALE GENOMIC DNA]</scope>
    <source>
        <strain evidence="1 2">D1FHS</strain>
    </source>
</reference>
<dbReference type="InterPro" id="IPR036583">
    <property type="entry name" value="23S_rRNA_IVS_sf"/>
</dbReference>
<dbReference type="AlphaFoldDB" id="A0A4P7C1Y3"/>
<dbReference type="EMBL" id="CP038033">
    <property type="protein sequence ID" value="QBQ56628.1"/>
    <property type="molecule type" value="Genomic_DNA"/>
</dbReference>
<dbReference type="SUPFAM" id="SSF158446">
    <property type="entry name" value="IVS-encoded protein-like"/>
    <property type="match status" value="1"/>
</dbReference>
<gene>
    <name evidence="1" type="ORF">E3U44_16710</name>
</gene>
<organism evidence="1 2">
    <name type="scientific">Nitrosococcus wardiae</name>
    <dbReference type="NCBI Taxonomy" id="1814290"/>
    <lineage>
        <taxon>Bacteria</taxon>
        <taxon>Pseudomonadati</taxon>
        <taxon>Pseudomonadota</taxon>
        <taxon>Gammaproteobacteria</taxon>
        <taxon>Chromatiales</taxon>
        <taxon>Chromatiaceae</taxon>
        <taxon>Nitrosococcus</taxon>
    </lineage>
</organism>
<dbReference type="RefSeq" id="WP_134359896.1">
    <property type="nucleotide sequence ID" value="NZ_CP038033.1"/>
</dbReference>
<proteinExistence type="predicted"/>
<name>A0A4P7C1Y3_9GAMM</name>
<sequence>MSEVDVGHFCLFLEAPFKQFVVIVKGSCAEVRSQLFTALDVGYLTQNEHRELDEMASEVARIVGGLLASLRRGEGK</sequence>
<dbReference type="Pfam" id="PF05635">
    <property type="entry name" value="23S_rRNA_IVP"/>
    <property type="match status" value="1"/>
</dbReference>
<dbReference type="Proteomes" id="UP000294325">
    <property type="component" value="Chromosome"/>
</dbReference>
<protein>
    <submittedName>
        <fullName evidence="1">Four helix bundle protein</fullName>
    </submittedName>
</protein>
<accession>A0A4P7C1Y3</accession>
<dbReference type="Gene3D" id="1.20.1440.60">
    <property type="entry name" value="23S rRNA-intervening sequence"/>
    <property type="match status" value="1"/>
</dbReference>
<evidence type="ECO:0000313" key="2">
    <source>
        <dbReference type="Proteomes" id="UP000294325"/>
    </source>
</evidence>
<dbReference type="NCBIfam" id="TIGR02436">
    <property type="entry name" value="four helix bundle protein"/>
    <property type="match status" value="1"/>
</dbReference>
<evidence type="ECO:0000313" key="1">
    <source>
        <dbReference type="EMBL" id="QBQ56628.1"/>
    </source>
</evidence>
<dbReference type="OrthoDB" id="160990at2"/>
<dbReference type="InterPro" id="IPR012657">
    <property type="entry name" value="23S_rRNA-intervening_sequence"/>
</dbReference>
<dbReference type="KEGG" id="nwr:E3U44_16710"/>